<dbReference type="AlphaFoldDB" id="A0A0A9CPC9"/>
<protein>
    <submittedName>
        <fullName evidence="1">Uncharacterized protein</fullName>
    </submittedName>
</protein>
<reference evidence="1" key="1">
    <citation type="submission" date="2014-09" db="EMBL/GenBank/DDBJ databases">
        <authorList>
            <person name="Magalhaes I.L.F."/>
            <person name="Oliveira U."/>
            <person name="Santos F.R."/>
            <person name="Vidigal T.H.D.A."/>
            <person name="Brescovit A.D."/>
            <person name="Santos A.J."/>
        </authorList>
    </citation>
    <scope>NUCLEOTIDE SEQUENCE</scope>
    <source>
        <tissue evidence="1">Shoot tissue taken approximately 20 cm above the soil surface</tissue>
    </source>
</reference>
<proteinExistence type="predicted"/>
<dbReference type="EMBL" id="GBRH01222645">
    <property type="protein sequence ID" value="JAD75250.1"/>
    <property type="molecule type" value="Transcribed_RNA"/>
</dbReference>
<accession>A0A0A9CPC9</accession>
<reference evidence="1" key="2">
    <citation type="journal article" date="2015" name="Data Brief">
        <title>Shoot transcriptome of the giant reed, Arundo donax.</title>
        <authorList>
            <person name="Barrero R.A."/>
            <person name="Guerrero F.D."/>
            <person name="Moolhuijzen P."/>
            <person name="Goolsby J.A."/>
            <person name="Tidwell J."/>
            <person name="Bellgard S.E."/>
            <person name="Bellgard M.I."/>
        </authorList>
    </citation>
    <scope>NUCLEOTIDE SEQUENCE</scope>
    <source>
        <tissue evidence="1">Shoot tissue taken approximately 20 cm above the soil surface</tissue>
    </source>
</reference>
<name>A0A0A9CPC9_ARUDO</name>
<evidence type="ECO:0000313" key="1">
    <source>
        <dbReference type="EMBL" id="JAD75250.1"/>
    </source>
</evidence>
<organism evidence="1">
    <name type="scientific">Arundo donax</name>
    <name type="common">Giant reed</name>
    <name type="synonym">Donax arundinaceus</name>
    <dbReference type="NCBI Taxonomy" id="35708"/>
    <lineage>
        <taxon>Eukaryota</taxon>
        <taxon>Viridiplantae</taxon>
        <taxon>Streptophyta</taxon>
        <taxon>Embryophyta</taxon>
        <taxon>Tracheophyta</taxon>
        <taxon>Spermatophyta</taxon>
        <taxon>Magnoliopsida</taxon>
        <taxon>Liliopsida</taxon>
        <taxon>Poales</taxon>
        <taxon>Poaceae</taxon>
        <taxon>PACMAD clade</taxon>
        <taxon>Arundinoideae</taxon>
        <taxon>Arundineae</taxon>
        <taxon>Arundo</taxon>
    </lineage>
</organism>
<sequence length="35" mass="4336">MCHYLKLKRNSKRFGLLQLFRLHLEPSWLGERVEH</sequence>